<dbReference type="Proteomes" id="UP000299102">
    <property type="component" value="Unassembled WGS sequence"/>
</dbReference>
<proteinExistence type="predicted"/>
<organism evidence="1 2">
    <name type="scientific">Eumeta variegata</name>
    <name type="common">Bagworm moth</name>
    <name type="synonym">Eumeta japonica</name>
    <dbReference type="NCBI Taxonomy" id="151549"/>
    <lineage>
        <taxon>Eukaryota</taxon>
        <taxon>Metazoa</taxon>
        <taxon>Ecdysozoa</taxon>
        <taxon>Arthropoda</taxon>
        <taxon>Hexapoda</taxon>
        <taxon>Insecta</taxon>
        <taxon>Pterygota</taxon>
        <taxon>Neoptera</taxon>
        <taxon>Endopterygota</taxon>
        <taxon>Lepidoptera</taxon>
        <taxon>Glossata</taxon>
        <taxon>Ditrysia</taxon>
        <taxon>Tineoidea</taxon>
        <taxon>Psychidae</taxon>
        <taxon>Oiketicinae</taxon>
        <taxon>Eumeta</taxon>
    </lineage>
</organism>
<reference evidence="1 2" key="1">
    <citation type="journal article" date="2019" name="Commun. Biol.">
        <title>The bagworm genome reveals a unique fibroin gene that provides high tensile strength.</title>
        <authorList>
            <person name="Kono N."/>
            <person name="Nakamura H."/>
            <person name="Ohtoshi R."/>
            <person name="Tomita M."/>
            <person name="Numata K."/>
            <person name="Arakawa K."/>
        </authorList>
    </citation>
    <scope>NUCLEOTIDE SEQUENCE [LARGE SCALE GENOMIC DNA]</scope>
</reference>
<evidence type="ECO:0000313" key="1">
    <source>
        <dbReference type="EMBL" id="GBP77388.1"/>
    </source>
</evidence>
<protein>
    <submittedName>
        <fullName evidence="1">Uncharacterized protein</fullName>
    </submittedName>
</protein>
<name>A0A4C1YML7_EUMVA</name>
<dbReference type="EMBL" id="BGZK01001329">
    <property type="protein sequence ID" value="GBP77388.1"/>
    <property type="molecule type" value="Genomic_DNA"/>
</dbReference>
<gene>
    <name evidence="1" type="ORF">EVAR_90611_1</name>
</gene>
<sequence>MKNSFSGPCDYVTRTEGEGNLKSGMISALSKLTFLCRCSIPVRRKNVYPTQEKSMSFLPCARKVSDDIHPSCLCSRRPYRTLQTSGNLKQIQSFSHRRPLVCQKLSTSTNLRLPTMSKYVRDASECFFAAAGSHPNALLPLTRRRPLIIPPAGIDMYPEDGP</sequence>
<keyword evidence="2" id="KW-1185">Reference proteome</keyword>
<dbReference type="AlphaFoldDB" id="A0A4C1YML7"/>
<comment type="caution">
    <text evidence="1">The sequence shown here is derived from an EMBL/GenBank/DDBJ whole genome shotgun (WGS) entry which is preliminary data.</text>
</comment>
<evidence type="ECO:0000313" key="2">
    <source>
        <dbReference type="Proteomes" id="UP000299102"/>
    </source>
</evidence>
<accession>A0A4C1YML7</accession>